<dbReference type="PANTHER" id="PTHR42693">
    <property type="entry name" value="ARYLSULFATASE FAMILY MEMBER"/>
    <property type="match status" value="1"/>
</dbReference>
<dbReference type="Proteomes" id="UP001501433">
    <property type="component" value="Unassembled WGS sequence"/>
</dbReference>
<keyword evidence="3" id="KW-0732">Signal</keyword>
<dbReference type="SUPFAM" id="SSF53649">
    <property type="entry name" value="Alkaline phosphatase-like"/>
    <property type="match status" value="1"/>
</dbReference>
<proteinExistence type="inferred from homology"/>
<comment type="caution">
    <text evidence="5">The sequence shown here is derived from an EMBL/GenBank/DDBJ whole genome shotgun (WGS) entry which is preliminary data.</text>
</comment>
<evidence type="ECO:0000256" key="1">
    <source>
        <dbReference type="ARBA" id="ARBA00008779"/>
    </source>
</evidence>
<reference evidence="6" key="1">
    <citation type="journal article" date="2019" name="Int. J. Syst. Evol. Microbiol.">
        <title>The Global Catalogue of Microorganisms (GCM) 10K type strain sequencing project: providing services to taxonomists for standard genome sequencing and annotation.</title>
        <authorList>
            <consortium name="The Broad Institute Genomics Platform"/>
            <consortium name="The Broad Institute Genome Sequencing Center for Infectious Disease"/>
            <person name="Wu L."/>
            <person name="Ma J."/>
        </authorList>
    </citation>
    <scope>NUCLEOTIDE SEQUENCE [LARGE SCALE GENOMIC DNA]</scope>
    <source>
        <strain evidence="6">JCM 18325</strain>
    </source>
</reference>
<keyword evidence="6" id="KW-1185">Reference proteome</keyword>
<evidence type="ECO:0000256" key="3">
    <source>
        <dbReference type="SAM" id="SignalP"/>
    </source>
</evidence>
<protein>
    <recommendedName>
        <fullName evidence="4">Sulfatase N-terminal domain-containing protein</fullName>
    </recommendedName>
</protein>
<name>A0ABP9CG84_9FLAO</name>
<dbReference type="EMBL" id="BAABJW010000002">
    <property type="protein sequence ID" value="GAA4809837.1"/>
    <property type="molecule type" value="Genomic_DNA"/>
</dbReference>
<dbReference type="PANTHER" id="PTHR42693:SF53">
    <property type="entry name" value="ENDO-4-O-SULFATASE"/>
    <property type="match status" value="1"/>
</dbReference>
<accession>A0ABP9CG84</accession>
<feature type="domain" description="Sulfatase N-terminal" evidence="4">
    <location>
        <begin position="30"/>
        <end position="349"/>
    </location>
</feature>
<dbReference type="RefSeq" id="WP_345276423.1">
    <property type="nucleotide sequence ID" value="NZ_BAABJW010000002.1"/>
</dbReference>
<evidence type="ECO:0000256" key="2">
    <source>
        <dbReference type="ARBA" id="ARBA00022801"/>
    </source>
</evidence>
<organism evidence="5 6">
    <name type="scientific">Litoribaculum gwangyangense</name>
    <dbReference type="NCBI Taxonomy" id="1130722"/>
    <lineage>
        <taxon>Bacteria</taxon>
        <taxon>Pseudomonadati</taxon>
        <taxon>Bacteroidota</taxon>
        <taxon>Flavobacteriia</taxon>
        <taxon>Flavobacteriales</taxon>
        <taxon>Flavobacteriaceae</taxon>
        <taxon>Litoribaculum</taxon>
    </lineage>
</organism>
<dbReference type="InterPro" id="IPR000917">
    <property type="entry name" value="Sulfatase_N"/>
</dbReference>
<dbReference type="InterPro" id="IPR050738">
    <property type="entry name" value="Sulfatase"/>
</dbReference>
<sequence length="476" mass="54249">MKKKLFLMISFFVSFLLVNAQSKSKNSQQPNIIIILVDDLGYEDVGFNGCKDILTPNIDKISKQGAKFINGYVSYVVCGPSRAGLITGRYQDRFGFGRNPLFAPNDPEMGLPLSEETLAEALKKSNYKSVALGKWHLGAHESLRPLKRGFDDFYGFLSGGHQYFPDEWTLKDEYEVNTQFDAYRTKLLRDNTRVEETEYLTDALSREAVNYIEKYKDDSFFMYLAYNAPHTPLQATEKYLSRYVSIKDEKRKTYAAMVSAVDDGVGKILNKLEALSLTENTIIFFLSDNGGPENHNASNNGVLRGGKSDVFEGGIRVPFAMMWPKKIPSNIVYDKPIISLDIFATAIAQTKTSIKSKNKIDGVNLVPFLTGESNETPHDYLFWRKFDANDYACRDLDGEKIAFRKGNIMLFDLKNDISEKNNLIDIKPQSFDFLKNIYFNWESEMLDPIFLGLGEDSEYSKLHPDRFIRKNNPNKN</sequence>
<keyword evidence="2" id="KW-0378">Hydrolase</keyword>
<evidence type="ECO:0000313" key="5">
    <source>
        <dbReference type="EMBL" id="GAA4809837.1"/>
    </source>
</evidence>
<dbReference type="InterPro" id="IPR017850">
    <property type="entry name" value="Alkaline_phosphatase_core_sf"/>
</dbReference>
<comment type="similarity">
    <text evidence="1">Belongs to the sulfatase family.</text>
</comment>
<dbReference type="Gene3D" id="3.40.720.10">
    <property type="entry name" value="Alkaline Phosphatase, subunit A"/>
    <property type="match status" value="1"/>
</dbReference>
<feature type="chain" id="PRO_5045117532" description="Sulfatase N-terminal domain-containing protein" evidence="3">
    <location>
        <begin position="21"/>
        <end position="476"/>
    </location>
</feature>
<feature type="signal peptide" evidence="3">
    <location>
        <begin position="1"/>
        <end position="20"/>
    </location>
</feature>
<gene>
    <name evidence="5" type="ORF">GCM10023330_15970</name>
</gene>
<dbReference type="Pfam" id="PF00884">
    <property type="entry name" value="Sulfatase"/>
    <property type="match status" value="1"/>
</dbReference>
<evidence type="ECO:0000259" key="4">
    <source>
        <dbReference type="Pfam" id="PF00884"/>
    </source>
</evidence>
<evidence type="ECO:0000313" key="6">
    <source>
        <dbReference type="Proteomes" id="UP001501433"/>
    </source>
</evidence>